<organism evidence="1 2">
    <name type="scientific">Desulfocicer vacuolatum DSM 3385</name>
    <dbReference type="NCBI Taxonomy" id="1121400"/>
    <lineage>
        <taxon>Bacteria</taxon>
        <taxon>Pseudomonadati</taxon>
        <taxon>Thermodesulfobacteriota</taxon>
        <taxon>Desulfobacteria</taxon>
        <taxon>Desulfobacterales</taxon>
        <taxon>Desulfobacteraceae</taxon>
        <taxon>Desulfocicer</taxon>
    </lineage>
</organism>
<dbReference type="AlphaFoldDB" id="A0A1W2DYC3"/>
<protein>
    <submittedName>
        <fullName evidence="1">Uncharacterized protein</fullName>
    </submittedName>
</protein>
<evidence type="ECO:0000313" key="2">
    <source>
        <dbReference type="Proteomes" id="UP000192418"/>
    </source>
</evidence>
<dbReference type="Proteomes" id="UP000192418">
    <property type="component" value="Unassembled WGS sequence"/>
</dbReference>
<reference evidence="1 2" key="1">
    <citation type="submission" date="2017-04" db="EMBL/GenBank/DDBJ databases">
        <authorList>
            <person name="Afonso C.L."/>
            <person name="Miller P.J."/>
            <person name="Scott M.A."/>
            <person name="Spackman E."/>
            <person name="Goraichik I."/>
            <person name="Dimitrov K.M."/>
            <person name="Suarez D.L."/>
            <person name="Swayne D.E."/>
        </authorList>
    </citation>
    <scope>NUCLEOTIDE SEQUENCE [LARGE SCALE GENOMIC DNA]</scope>
    <source>
        <strain evidence="1 2">DSM 3385</strain>
    </source>
</reference>
<name>A0A1W2DYC3_9BACT</name>
<evidence type="ECO:0000313" key="1">
    <source>
        <dbReference type="EMBL" id="SMD02504.1"/>
    </source>
</evidence>
<proteinExistence type="predicted"/>
<keyword evidence="2" id="KW-1185">Reference proteome</keyword>
<accession>A0A1W2DYC3</accession>
<dbReference type="EMBL" id="FWXY01000022">
    <property type="protein sequence ID" value="SMD02504.1"/>
    <property type="molecule type" value="Genomic_DNA"/>
</dbReference>
<gene>
    <name evidence="1" type="ORF">SAMN02746065_12236</name>
</gene>
<sequence>MQVFYKIFYKILVCTKKTPIFPLQARDDQEQNKRIIIIYYVRCDGRKYSANQGCISSFVVGRAGSEYTLPVAVYIQCNLSRAPPDGQ</sequence>